<evidence type="ECO:0000313" key="3">
    <source>
        <dbReference type="Proteomes" id="UP000242310"/>
    </source>
</evidence>
<keyword evidence="3" id="KW-1185">Reference proteome</keyword>
<dbReference type="Proteomes" id="UP000242310">
    <property type="component" value="Unassembled WGS sequence"/>
</dbReference>
<organism evidence="2 3">
    <name type="scientific">Salsuginibacillus halophilus</name>
    <dbReference type="NCBI Taxonomy" id="517424"/>
    <lineage>
        <taxon>Bacteria</taxon>
        <taxon>Bacillati</taxon>
        <taxon>Bacillota</taxon>
        <taxon>Bacilli</taxon>
        <taxon>Bacillales</taxon>
        <taxon>Bacillaceae</taxon>
        <taxon>Salsuginibacillus</taxon>
    </lineage>
</organism>
<proteinExistence type="predicted"/>
<protein>
    <submittedName>
        <fullName evidence="2">Uncharacterized protein</fullName>
    </submittedName>
</protein>
<evidence type="ECO:0000256" key="1">
    <source>
        <dbReference type="SAM" id="MobiDB-lite"/>
    </source>
</evidence>
<gene>
    <name evidence="2" type="ORF">B0H94_11830</name>
</gene>
<dbReference type="OrthoDB" id="8910390at2"/>
<dbReference type="RefSeq" id="WP_106589893.1">
    <property type="nucleotide sequence ID" value="NZ_PYAV01000018.1"/>
</dbReference>
<dbReference type="EMBL" id="PYAV01000018">
    <property type="protein sequence ID" value="PSL41717.1"/>
    <property type="molecule type" value="Genomic_DNA"/>
</dbReference>
<feature type="region of interest" description="Disordered" evidence="1">
    <location>
        <begin position="38"/>
        <end position="64"/>
    </location>
</feature>
<dbReference type="AlphaFoldDB" id="A0A2P8H664"/>
<comment type="caution">
    <text evidence="2">The sequence shown here is derived from an EMBL/GenBank/DDBJ whole genome shotgun (WGS) entry which is preliminary data.</text>
</comment>
<sequence>MNRNDIEQALRDYYWMPSEVARLEQTLEEVDTNLTGQYGIESTMPKPQGANKDKIGKEVAGKRDKRHRQLDKLKRKITFVENGVNLIENDLERTIMFCMMDGMSQVAIAQHLRISEGKVNSIKERIITVLKENEGNERFERFEEKCEV</sequence>
<reference evidence="2 3" key="1">
    <citation type="submission" date="2018-03" db="EMBL/GenBank/DDBJ databases">
        <title>Genomic Encyclopedia of Type Strains, Phase III (KMG-III): the genomes of soil and plant-associated and newly described type strains.</title>
        <authorList>
            <person name="Whitman W."/>
        </authorList>
    </citation>
    <scope>NUCLEOTIDE SEQUENCE [LARGE SCALE GENOMIC DNA]</scope>
    <source>
        <strain evidence="2 3">CGMCC 1.07653</strain>
    </source>
</reference>
<evidence type="ECO:0000313" key="2">
    <source>
        <dbReference type="EMBL" id="PSL41717.1"/>
    </source>
</evidence>
<accession>A0A2P8H664</accession>
<feature type="compositionally biased region" description="Basic and acidic residues" evidence="1">
    <location>
        <begin position="51"/>
        <end position="62"/>
    </location>
</feature>
<name>A0A2P8H664_9BACI</name>